<feature type="region of interest" description="Disordered" evidence="1">
    <location>
        <begin position="1"/>
        <end position="28"/>
    </location>
</feature>
<reference evidence="2" key="1">
    <citation type="submission" date="2014-11" db="EMBL/GenBank/DDBJ databases">
        <authorList>
            <person name="Amaro Gonzalez C."/>
        </authorList>
    </citation>
    <scope>NUCLEOTIDE SEQUENCE</scope>
</reference>
<dbReference type="AlphaFoldDB" id="A0A0E9S9X9"/>
<sequence>MSRRGSVSQLEGGARCFHSSEPRDWPSRCTGRRPRERSVCVCLACA</sequence>
<name>A0A0E9S9X9_ANGAN</name>
<accession>A0A0E9S9X9</accession>
<dbReference type="EMBL" id="GBXM01070358">
    <property type="protein sequence ID" value="JAH38219.1"/>
    <property type="molecule type" value="Transcribed_RNA"/>
</dbReference>
<organism evidence="2">
    <name type="scientific">Anguilla anguilla</name>
    <name type="common">European freshwater eel</name>
    <name type="synonym">Muraena anguilla</name>
    <dbReference type="NCBI Taxonomy" id="7936"/>
    <lineage>
        <taxon>Eukaryota</taxon>
        <taxon>Metazoa</taxon>
        <taxon>Chordata</taxon>
        <taxon>Craniata</taxon>
        <taxon>Vertebrata</taxon>
        <taxon>Euteleostomi</taxon>
        <taxon>Actinopterygii</taxon>
        <taxon>Neopterygii</taxon>
        <taxon>Teleostei</taxon>
        <taxon>Anguilliformes</taxon>
        <taxon>Anguillidae</taxon>
        <taxon>Anguilla</taxon>
    </lineage>
</organism>
<evidence type="ECO:0000256" key="1">
    <source>
        <dbReference type="SAM" id="MobiDB-lite"/>
    </source>
</evidence>
<evidence type="ECO:0000313" key="2">
    <source>
        <dbReference type="EMBL" id="JAH38219.1"/>
    </source>
</evidence>
<reference evidence="2" key="2">
    <citation type="journal article" date="2015" name="Fish Shellfish Immunol.">
        <title>Early steps in the European eel (Anguilla anguilla)-Vibrio vulnificus interaction in the gills: Role of the RtxA13 toxin.</title>
        <authorList>
            <person name="Callol A."/>
            <person name="Pajuelo D."/>
            <person name="Ebbesson L."/>
            <person name="Teles M."/>
            <person name="MacKenzie S."/>
            <person name="Amaro C."/>
        </authorList>
    </citation>
    <scope>NUCLEOTIDE SEQUENCE</scope>
</reference>
<proteinExistence type="predicted"/>
<protein>
    <submittedName>
        <fullName evidence="2">Uncharacterized protein</fullName>
    </submittedName>
</protein>